<gene>
    <name evidence="2" type="ORF">SAMN04488033_10893</name>
</gene>
<evidence type="ECO:0008006" key="4">
    <source>
        <dbReference type="Google" id="ProtNLM"/>
    </source>
</evidence>
<dbReference type="RefSeq" id="WP_093304115.1">
    <property type="nucleotide sequence ID" value="NZ_FOOH01000008.1"/>
</dbReference>
<keyword evidence="3" id="KW-1185">Reference proteome</keyword>
<dbReference type="PROSITE" id="PS51257">
    <property type="entry name" value="PROKAR_LIPOPROTEIN"/>
    <property type="match status" value="1"/>
</dbReference>
<evidence type="ECO:0000256" key="1">
    <source>
        <dbReference type="SAM" id="SignalP"/>
    </source>
</evidence>
<sequence length="152" mass="17403">MKHYFWMLCMALCFLLSCNSDDSCENSRIAITSMEEEYACNDTRYSLDISTTEEFQLITNIAEYEDKITGTCDPTLIDFTNFDLIIGKVQLTSGNDAIDYSFIESCTEGRNLYVTFIQNDAMIAPVITYHVLVPKAEANKNIEVRIFNQRRA</sequence>
<protein>
    <recommendedName>
        <fullName evidence="4">Lipocalin-like domain-containing protein</fullName>
    </recommendedName>
</protein>
<dbReference type="EMBL" id="FOOH01000008">
    <property type="protein sequence ID" value="SFF77247.1"/>
    <property type="molecule type" value="Genomic_DNA"/>
</dbReference>
<feature type="chain" id="PRO_5011526720" description="Lipocalin-like domain-containing protein" evidence="1">
    <location>
        <begin position="21"/>
        <end position="152"/>
    </location>
</feature>
<keyword evidence="1" id="KW-0732">Signal</keyword>
<evidence type="ECO:0000313" key="2">
    <source>
        <dbReference type="EMBL" id="SFF77247.1"/>
    </source>
</evidence>
<name>A0A1I2LIG6_9FLAO</name>
<dbReference type="Proteomes" id="UP000199116">
    <property type="component" value="Unassembled WGS sequence"/>
</dbReference>
<organism evidence="2 3">
    <name type="scientific">Salegentibacter agarivorans</name>
    <dbReference type="NCBI Taxonomy" id="345907"/>
    <lineage>
        <taxon>Bacteria</taxon>
        <taxon>Pseudomonadati</taxon>
        <taxon>Bacteroidota</taxon>
        <taxon>Flavobacteriia</taxon>
        <taxon>Flavobacteriales</taxon>
        <taxon>Flavobacteriaceae</taxon>
        <taxon>Salegentibacter</taxon>
    </lineage>
</organism>
<evidence type="ECO:0000313" key="3">
    <source>
        <dbReference type="Proteomes" id="UP000199116"/>
    </source>
</evidence>
<dbReference type="AlphaFoldDB" id="A0A1I2LIG6"/>
<feature type="signal peptide" evidence="1">
    <location>
        <begin position="1"/>
        <end position="20"/>
    </location>
</feature>
<proteinExistence type="predicted"/>
<accession>A0A1I2LIG6</accession>
<reference evidence="3" key="1">
    <citation type="submission" date="2016-10" db="EMBL/GenBank/DDBJ databases">
        <authorList>
            <person name="Varghese N."/>
            <person name="Submissions S."/>
        </authorList>
    </citation>
    <scope>NUCLEOTIDE SEQUENCE [LARGE SCALE GENOMIC DNA]</scope>
    <source>
        <strain evidence="3">DSM 23515</strain>
    </source>
</reference>